<dbReference type="InterPro" id="IPR041705">
    <property type="entry name" value="PIN_Sll0205"/>
</dbReference>
<dbReference type="AlphaFoldDB" id="I3IPD1"/>
<protein>
    <recommendedName>
        <fullName evidence="1">PIN domain-containing protein</fullName>
    </recommendedName>
</protein>
<dbReference type="eggNOG" id="COG3744">
    <property type="taxonomic scope" value="Bacteria"/>
</dbReference>
<evidence type="ECO:0000313" key="2">
    <source>
        <dbReference type="EMBL" id="GAB63576.1"/>
    </source>
</evidence>
<dbReference type="InterPro" id="IPR002716">
    <property type="entry name" value="PIN_dom"/>
</dbReference>
<keyword evidence="3" id="KW-1185">Reference proteome</keyword>
<name>I3IPD1_9BACT</name>
<reference evidence="2 3" key="1">
    <citation type="journal article" date="2012" name="FEBS Lett.">
        <title>Anammox organism KSU-1 expresses a NirK-type copper-containing nitrite reductase instead of a NirS-type with cytochrome cd1.</title>
        <authorList>
            <person name="Hira D."/>
            <person name="Toh H."/>
            <person name="Migita C.T."/>
            <person name="Okubo H."/>
            <person name="Nishiyama T."/>
            <person name="Hattori M."/>
            <person name="Furukawa K."/>
            <person name="Fujii T."/>
        </authorList>
    </citation>
    <scope>NUCLEOTIDE SEQUENCE [LARGE SCALE GENOMIC DNA]</scope>
</reference>
<dbReference type="EMBL" id="BAFH01000004">
    <property type="protein sequence ID" value="GAB63576.1"/>
    <property type="molecule type" value="Genomic_DNA"/>
</dbReference>
<dbReference type="CDD" id="cd09872">
    <property type="entry name" value="PIN_Sll0205-like"/>
    <property type="match status" value="1"/>
</dbReference>
<dbReference type="Pfam" id="PF01850">
    <property type="entry name" value="PIN"/>
    <property type="match status" value="1"/>
</dbReference>
<dbReference type="OrthoDB" id="9798990at2"/>
<dbReference type="SUPFAM" id="SSF88723">
    <property type="entry name" value="PIN domain-like"/>
    <property type="match status" value="1"/>
</dbReference>
<dbReference type="Gene3D" id="3.40.50.1010">
    <property type="entry name" value="5'-nuclease"/>
    <property type="match status" value="1"/>
</dbReference>
<feature type="domain" description="PIN" evidence="1">
    <location>
        <begin position="4"/>
        <end position="122"/>
    </location>
</feature>
<organism evidence="2 3">
    <name type="scientific">Candidatus Jettenia caeni</name>
    <dbReference type="NCBI Taxonomy" id="247490"/>
    <lineage>
        <taxon>Bacteria</taxon>
        <taxon>Pseudomonadati</taxon>
        <taxon>Planctomycetota</taxon>
        <taxon>Candidatus Brocadiia</taxon>
        <taxon>Candidatus Brocadiales</taxon>
        <taxon>Candidatus Brocadiaceae</taxon>
        <taxon>Candidatus Jettenia</taxon>
    </lineage>
</organism>
<evidence type="ECO:0000313" key="3">
    <source>
        <dbReference type="Proteomes" id="UP000002985"/>
    </source>
</evidence>
<dbReference type="STRING" id="247490.KSU1_D0267"/>
<dbReference type="InterPro" id="IPR029060">
    <property type="entry name" value="PIN-like_dom_sf"/>
</dbReference>
<proteinExistence type="predicted"/>
<comment type="caution">
    <text evidence="2">The sequence shown here is derived from an EMBL/GenBank/DDBJ whole genome shotgun (WGS) entry which is preliminary data.</text>
</comment>
<evidence type="ECO:0000259" key="1">
    <source>
        <dbReference type="Pfam" id="PF01850"/>
    </source>
</evidence>
<accession>I3IPD1</accession>
<dbReference type="Proteomes" id="UP000002985">
    <property type="component" value="Unassembled WGS sequence"/>
</dbReference>
<gene>
    <name evidence="2" type="ORF">KSU1_D0267</name>
</gene>
<sequence length="129" mass="14970">MNFVTDTHALLWWFTDSPKISPKASAIFEKCEKGENVIFVPSIVIAEALSIFDKKRISFNFKKLFKEIRESENFVISALDYPILQKMITLKDIPELHDKIIVSTARYLNLPIITKDETLQNLPNIKTIW</sequence>